<gene>
    <name evidence="2" type="ORF">F5X71_05760</name>
</gene>
<protein>
    <submittedName>
        <fullName evidence="2">Uncharacterized protein</fullName>
    </submittedName>
</protein>
<evidence type="ECO:0000313" key="3">
    <source>
        <dbReference type="Proteomes" id="UP000501705"/>
    </source>
</evidence>
<dbReference type="EMBL" id="CP046171">
    <property type="protein sequence ID" value="QIS01890.1"/>
    <property type="molecule type" value="Genomic_DNA"/>
</dbReference>
<accession>A0A6G9XM02</accession>
<name>A0A6G9XM02_NOCBR</name>
<feature type="region of interest" description="Disordered" evidence="1">
    <location>
        <begin position="38"/>
        <end position="61"/>
    </location>
</feature>
<evidence type="ECO:0000313" key="2">
    <source>
        <dbReference type="EMBL" id="QIS01890.1"/>
    </source>
</evidence>
<proteinExistence type="predicted"/>
<dbReference type="Proteomes" id="UP000501705">
    <property type="component" value="Chromosome"/>
</dbReference>
<reference evidence="2 3" key="1">
    <citation type="journal article" date="2019" name="ACS Chem. Biol.">
        <title>Identification and Mobilization of a Cryptic Antibiotic Biosynthesis Gene Locus from a Human-Pathogenic Nocardia Isolate.</title>
        <authorList>
            <person name="Herisse M."/>
            <person name="Ishida K."/>
            <person name="Porter J.L."/>
            <person name="Howden B."/>
            <person name="Hertweck C."/>
            <person name="Stinear T.P."/>
            <person name="Pidot S.J."/>
        </authorList>
    </citation>
    <scope>NUCLEOTIDE SEQUENCE [LARGE SCALE GENOMIC DNA]</scope>
    <source>
        <strain evidence="2 3">AUSMDU00024985</strain>
    </source>
</reference>
<sequence>MWEWSKTVAEYAAAGAHTRWPATEPEPTILDPDFRTEATPSDAAAEEGAARAPSCGYDLVG</sequence>
<evidence type="ECO:0000256" key="1">
    <source>
        <dbReference type="SAM" id="MobiDB-lite"/>
    </source>
</evidence>
<organism evidence="2 3">
    <name type="scientific">Nocardia brasiliensis</name>
    <dbReference type="NCBI Taxonomy" id="37326"/>
    <lineage>
        <taxon>Bacteria</taxon>
        <taxon>Bacillati</taxon>
        <taxon>Actinomycetota</taxon>
        <taxon>Actinomycetes</taxon>
        <taxon>Mycobacteriales</taxon>
        <taxon>Nocardiaceae</taxon>
        <taxon>Nocardia</taxon>
    </lineage>
</organism>
<dbReference type="AlphaFoldDB" id="A0A6G9XM02"/>
<dbReference type="RefSeq" id="WP_167460994.1">
    <property type="nucleotide sequence ID" value="NZ_CP046171.1"/>
</dbReference>